<dbReference type="PANTHER" id="PTHR13225:SF3">
    <property type="entry name" value="UPF0489 PROTEIN C5ORF22"/>
    <property type="match status" value="1"/>
</dbReference>
<dbReference type="InterPro" id="IPR024131">
    <property type="entry name" value="UPF0489"/>
</dbReference>
<sequence>MRVTWRRNVAGNLIALAVVTTFVVTYVKLLQYNKASSTTFNLVANRHRRPRGLHASHTVHRGSKNATSRLAVHVVEEHHQVIPIWMNAVKAGTLKSHGNILFHIDGHSDLAPPFYFPGYPSFRMPRDSREINMMIQRNDVFIVQSIMAGIMKRIIWVWPKWDQENHEIAYEKTWGGIGTAMVTTGETLKEKVICTCTKNESNVKECSYIPFPYEGLTNVGTEQMLKPSSCNIKREFYLESVREDEAIKRLSKGGWVTKQDSLMLDIDLDFFGTTHVSQPLLDVGMPIASLNMMNGVLWKMFCPKTVKEEQETDRVLVKALRLFQNALDCKTKPQTKQYSYKKCKDKARKESTDMLKQFLWQQGNRVSCEKRSKESENLLNQLIDLFFGHLSAKQIATLKKIGFCLTTTINSYLPLTNPGFQICMGSNTPVDSMVLAHRPTKNETILRTSTLLKILNSLHRPRLVTVCRSVRDGYTPRFQYYLIEHGVMKAISSVFSNVKVHYDPWLLGGKHGWPHRHKSS</sequence>
<keyword evidence="2" id="KW-0472">Membrane</keyword>
<protein>
    <submittedName>
        <fullName evidence="3">Uncharacterized protein</fullName>
    </submittedName>
</protein>
<evidence type="ECO:0000256" key="1">
    <source>
        <dbReference type="ARBA" id="ARBA00007099"/>
    </source>
</evidence>
<name>A0A8W8MU94_MAGGI</name>
<comment type="similarity">
    <text evidence="1">Belongs to the UPF0489 family.</text>
</comment>
<evidence type="ECO:0000313" key="3">
    <source>
        <dbReference type="EnsemblMetazoa" id="G396.2:cds"/>
    </source>
</evidence>
<dbReference type="EnsemblMetazoa" id="G396.1">
    <property type="protein sequence ID" value="G396.1:cds"/>
    <property type="gene ID" value="G396"/>
</dbReference>
<feature type="transmembrane region" description="Helical" evidence="2">
    <location>
        <begin position="9"/>
        <end position="27"/>
    </location>
</feature>
<proteinExistence type="inferred from homology"/>
<dbReference type="EnsemblMetazoa" id="G396.3">
    <property type="protein sequence ID" value="G396.3:cds"/>
    <property type="gene ID" value="G396"/>
</dbReference>
<accession>A0A8W8MU94</accession>
<dbReference type="EnsemblMetazoa" id="G396.2">
    <property type="protein sequence ID" value="G396.2:cds"/>
    <property type="gene ID" value="G396"/>
</dbReference>
<dbReference type="EnsemblMetazoa" id="G396.4">
    <property type="protein sequence ID" value="G396.4:cds"/>
    <property type="gene ID" value="G396"/>
</dbReference>
<dbReference type="AlphaFoldDB" id="A0A8W8MU94"/>
<keyword evidence="2" id="KW-0812">Transmembrane</keyword>
<dbReference type="PANTHER" id="PTHR13225">
    <property type="entry name" value="MISEXPRESSION SUPPRESSOR OF RAS 6"/>
    <property type="match status" value="1"/>
</dbReference>
<organism evidence="3 4">
    <name type="scientific">Magallana gigas</name>
    <name type="common">Pacific oyster</name>
    <name type="synonym">Crassostrea gigas</name>
    <dbReference type="NCBI Taxonomy" id="29159"/>
    <lineage>
        <taxon>Eukaryota</taxon>
        <taxon>Metazoa</taxon>
        <taxon>Spiralia</taxon>
        <taxon>Lophotrochozoa</taxon>
        <taxon>Mollusca</taxon>
        <taxon>Bivalvia</taxon>
        <taxon>Autobranchia</taxon>
        <taxon>Pteriomorphia</taxon>
        <taxon>Ostreida</taxon>
        <taxon>Ostreoidea</taxon>
        <taxon>Ostreidae</taxon>
        <taxon>Magallana</taxon>
    </lineage>
</organism>
<dbReference type="Proteomes" id="UP000005408">
    <property type="component" value="Unassembled WGS sequence"/>
</dbReference>
<dbReference type="Pfam" id="PF12640">
    <property type="entry name" value="UPF0489"/>
    <property type="match status" value="1"/>
</dbReference>
<evidence type="ECO:0000313" key="4">
    <source>
        <dbReference type="Proteomes" id="UP000005408"/>
    </source>
</evidence>
<evidence type="ECO:0000256" key="2">
    <source>
        <dbReference type="SAM" id="Phobius"/>
    </source>
</evidence>
<reference evidence="3" key="1">
    <citation type="submission" date="2022-08" db="UniProtKB">
        <authorList>
            <consortium name="EnsemblMetazoa"/>
        </authorList>
    </citation>
    <scope>IDENTIFICATION</scope>
    <source>
        <strain evidence="3">05x7-T-G4-1.051#20</strain>
    </source>
</reference>
<dbReference type="EnsemblMetazoa" id="G396.5">
    <property type="protein sequence ID" value="G396.5:cds"/>
    <property type="gene ID" value="G396"/>
</dbReference>
<keyword evidence="4" id="KW-1185">Reference proteome</keyword>
<keyword evidence="2" id="KW-1133">Transmembrane helix</keyword>